<accession>A0A7S3Y8V0</accession>
<name>A0A7S3Y8V0_HETAK</name>
<evidence type="ECO:0000256" key="1">
    <source>
        <dbReference type="SAM" id="MobiDB-lite"/>
    </source>
</evidence>
<feature type="compositionally biased region" description="Basic and acidic residues" evidence="1">
    <location>
        <begin position="231"/>
        <end position="241"/>
    </location>
</feature>
<dbReference type="EMBL" id="HBIU01051287">
    <property type="protein sequence ID" value="CAE0644457.1"/>
    <property type="molecule type" value="Transcribed_RNA"/>
</dbReference>
<sequence length="732" mass="81255">MAFDGVEACCPCSKRSKCLPNACPCASTGSSCVSCLPFGAEKCENLHFDDCGPSRPMDKIIDEAEDSGDGSQESDSTFDSDAFVKEKMQKAFGAEMVNEEEPIDDEWIPRHEFIASLKSEQYRPSLGSVGQRLVNMQAELVEQLAQGKIKSEKLMCFTPLILQRDKNVKRSRDVRNLIRSRLDMWERGEYDELVAAVKRCDSKFKRRPPLSRKERLLRRFHRLMAERKYREANREVTDRSESSGVLDPNEEAMGKGGPLGKTNIEVFEEKHPKPRTPVKEAFLDQPLPVKEEVVITAEVIERVAHAVKGSAGVSGTDSVVWKSLLLGYGNASGRLREAVASLATKMSNEVLEWSDLSALLVRRGIMLDKKPGLRPIGIGEVLQRILAKAVAWVTKGDVTEVCGTDNLAGGLKSGIEGGVHAMRELWADDDTEVVVLVDASNAFNSLDRQAALWNCRILWSRASYFLFNTYRGYARIFVKGVAQPVLSREGTTQGDPLAMLMYAVGVLPLVRKLKERGFCTQTWYADDASAGGKVGPVREWLNALIQDGPMYGYYPEPSKSIVIVKDGKLEEARAAFAGLDMEFVEASRFLGGFLGKEDAVRHLLEEKVRKWVEAVEDLAEAAEVYPQDAYVCFIKSLQCEWGYVQRVVEGAAEAMGPLDKAIQDNKFLLPAVFGREMLSWEKELVKAEVKRGGGLGIRYPTETAKDAYQMSVEGTAKMVEAVRQGRSTTIIS</sequence>
<feature type="region of interest" description="Disordered" evidence="1">
    <location>
        <begin position="231"/>
        <end position="259"/>
    </location>
</feature>
<feature type="region of interest" description="Disordered" evidence="1">
    <location>
        <begin position="57"/>
        <end position="80"/>
    </location>
</feature>
<evidence type="ECO:0008006" key="3">
    <source>
        <dbReference type="Google" id="ProtNLM"/>
    </source>
</evidence>
<gene>
    <name evidence="2" type="ORF">HAKA00212_LOCUS22675</name>
</gene>
<dbReference type="AlphaFoldDB" id="A0A7S3Y8V0"/>
<proteinExistence type="predicted"/>
<evidence type="ECO:0000313" key="2">
    <source>
        <dbReference type="EMBL" id="CAE0644457.1"/>
    </source>
</evidence>
<protein>
    <recommendedName>
        <fullName evidence="3">Reverse transcriptase domain-containing protein</fullName>
    </recommendedName>
</protein>
<organism evidence="2">
    <name type="scientific">Heterosigma akashiwo</name>
    <name type="common">Chromophytic alga</name>
    <name type="synonym">Heterosigma carterae</name>
    <dbReference type="NCBI Taxonomy" id="2829"/>
    <lineage>
        <taxon>Eukaryota</taxon>
        <taxon>Sar</taxon>
        <taxon>Stramenopiles</taxon>
        <taxon>Ochrophyta</taxon>
        <taxon>Raphidophyceae</taxon>
        <taxon>Chattonellales</taxon>
        <taxon>Chattonellaceae</taxon>
        <taxon>Heterosigma</taxon>
    </lineage>
</organism>
<reference evidence="2" key="1">
    <citation type="submission" date="2021-01" db="EMBL/GenBank/DDBJ databases">
        <authorList>
            <person name="Corre E."/>
            <person name="Pelletier E."/>
            <person name="Niang G."/>
            <person name="Scheremetjew M."/>
            <person name="Finn R."/>
            <person name="Kale V."/>
            <person name="Holt S."/>
            <person name="Cochrane G."/>
            <person name="Meng A."/>
            <person name="Brown T."/>
            <person name="Cohen L."/>
        </authorList>
    </citation>
    <scope>NUCLEOTIDE SEQUENCE</scope>
    <source>
        <strain evidence="2">CCMP3107</strain>
    </source>
</reference>